<dbReference type="GO" id="GO:0016020">
    <property type="term" value="C:membrane"/>
    <property type="evidence" value="ECO:0007669"/>
    <property type="project" value="TreeGrafter"/>
</dbReference>
<dbReference type="InterPro" id="IPR036865">
    <property type="entry name" value="CRAL-TRIO_dom_sf"/>
</dbReference>
<dbReference type="Pfam" id="PF00650">
    <property type="entry name" value="CRAL_TRIO"/>
    <property type="match status" value="1"/>
</dbReference>
<dbReference type="OrthoDB" id="6682367at2759"/>
<dbReference type="InterPro" id="IPR036273">
    <property type="entry name" value="CRAL/TRIO_N_dom_sf"/>
</dbReference>
<accession>A0A8S1D3C1</accession>
<name>A0A8S1D3C1_9INSE</name>
<dbReference type="PROSITE" id="PS50191">
    <property type="entry name" value="CRAL_TRIO"/>
    <property type="match status" value="1"/>
</dbReference>
<organism evidence="2 3">
    <name type="scientific">Cloeon dipterum</name>
    <dbReference type="NCBI Taxonomy" id="197152"/>
    <lineage>
        <taxon>Eukaryota</taxon>
        <taxon>Metazoa</taxon>
        <taxon>Ecdysozoa</taxon>
        <taxon>Arthropoda</taxon>
        <taxon>Hexapoda</taxon>
        <taxon>Insecta</taxon>
        <taxon>Pterygota</taxon>
        <taxon>Palaeoptera</taxon>
        <taxon>Ephemeroptera</taxon>
        <taxon>Pisciforma</taxon>
        <taxon>Baetidae</taxon>
        <taxon>Cloeon</taxon>
    </lineage>
</organism>
<dbReference type="SUPFAM" id="SSF52087">
    <property type="entry name" value="CRAL/TRIO domain"/>
    <property type="match status" value="1"/>
</dbReference>
<sequence>MIADDVGNLKIRPLTPELLDHAMRKLNEDPKRREADVQAIRDWLKKQAHIVGQPDDQMIITFLRGCKFSLERTKEKLDMYYTIKTMVPELFKNRNLKKNEVLQEILKLGFFFPVGEDDEGRKVYVMVGGKDEPGKYKVEDVMKVNFMMMDHIMMHDDVSVIKGTVNVMDMAQMKMAHATQMMPSFIKKITVCSEEGYPFRPQGMNFINMASFLNTIFKLFQSFSKEKINRRTFVHGKDLESLYKKVPRKSLPKEYGGDAGSVDDLAKDFVDKILAFNDWFVADEKNGVDEKKRTGKSKTQQDLFGMEGSFRQLNLD</sequence>
<evidence type="ECO:0000313" key="3">
    <source>
        <dbReference type="Proteomes" id="UP000494165"/>
    </source>
</evidence>
<gene>
    <name evidence="2" type="ORF">CLODIP_2_CD06013</name>
</gene>
<reference evidence="2 3" key="1">
    <citation type="submission" date="2020-04" db="EMBL/GenBank/DDBJ databases">
        <authorList>
            <person name="Alioto T."/>
            <person name="Alioto T."/>
            <person name="Gomez Garrido J."/>
        </authorList>
    </citation>
    <scope>NUCLEOTIDE SEQUENCE [LARGE SCALE GENOMIC DNA]</scope>
</reference>
<proteinExistence type="predicted"/>
<protein>
    <recommendedName>
        <fullName evidence="1">CRAL-TRIO domain-containing protein</fullName>
    </recommendedName>
</protein>
<dbReference type="Gene3D" id="1.10.8.20">
    <property type="entry name" value="N-terminal domain of phosphatidylinositol transfer protein sec14p"/>
    <property type="match status" value="1"/>
</dbReference>
<dbReference type="PRINTS" id="PR00180">
    <property type="entry name" value="CRETINALDHBP"/>
</dbReference>
<dbReference type="InterPro" id="IPR001251">
    <property type="entry name" value="CRAL-TRIO_dom"/>
</dbReference>
<dbReference type="SUPFAM" id="SSF46938">
    <property type="entry name" value="CRAL/TRIO N-terminal domain"/>
    <property type="match status" value="1"/>
</dbReference>
<evidence type="ECO:0000259" key="1">
    <source>
        <dbReference type="PROSITE" id="PS50191"/>
    </source>
</evidence>
<keyword evidence="3" id="KW-1185">Reference proteome</keyword>
<dbReference type="SMART" id="SM00516">
    <property type="entry name" value="SEC14"/>
    <property type="match status" value="1"/>
</dbReference>
<dbReference type="CDD" id="cd00170">
    <property type="entry name" value="SEC14"/>
    <property type="match status" value="1"/>
</dbReference>
<dbReference type="PANTHER" id="PTHR10174:SF216">
    <property type="entry name" value="CRAL-TRIO DOMAIN-CONTAINING PROTEIN-RELATED"/>
    <property type="match status" value="1"/>
</dbReference>
<evidence type="ECO:0000313" key="2">
    <source>
        <dbReference type="EMBL" id="CAB3376556.1"/>
    </source>
</evidence>
<dbReference type="GO" id="GO:1902936">
    <property type="term" value="F:phosphatidylinositol bisphosphate binding"/>
    <property type="evidence" value="ECO:0007669"/>
    <property type="project" value="TreeGrafter"/>
</dbReference>
<dbReference type="InterPro" id="IPR011074">
    <property type="entry name" value="CRAL/TRIO_N_dom"/>
</dbReference>
<dbReference type="PANTHER" id="PTHR10174">
    <property type="entry name" value="ALPHA-TOCOPHEROL TRANSFER PROTEIN-RELATED"/>
    <property type="match status" value="1"/>
</dbReference>
<dbReference type="SMART" id="SM01100">
    <property type="entry name" value="CRAL_TRIO_N"/>
    <property type="match status" value="1"/>
</dbReference>
<dbReference type="Gene3D" id="3.40.525.10">
    <property type="entry name" value="CRAL-TRIO lipid binding domain"/>
    <property type="match status" value="1"/>
</dbReference>
<dbReference type="AlphaFoldDB" id="A0A8S1D3C1"/>
<dbReference type="EMBL" id="CADEPI010000129">
    <property type="protein sequence ID" value="CAB3376556.1"/>
    <property type="molecule type" value="Genomic_DNA"/>
</dbReference>
<dbReference type="Proteomes" id="UP000494165">
    <property type="component" value="Unassembled WGS sequence"/>
</dbReference>
<dbReference type="Gene3D" id="1.20.5.1200">
    <property type="entry name" value="Alpha-tocopherol transfer"/>
    <property type="match status" value="1"/>
</dbReference>
<feature type="domain" description="CRAL-TRIO" evidence="1">
    <location>
        <begin position="98"/>
        <end position="263"/>
    </location>
</feature>
<comment type="caution">
    <text evidence="2">The sequence shown here is derived from an EMBL/GenBank/DDBJ whole genome shotgun (WGS) entry which is preliminary data.</text>
</comment>